<reference evidence="6" key="1">
    <citation type="submission" date="2016-10" db="EMBL/GenBank/DDBJ databases">
        <authorList>
            <person name="Varghese N."/>
            <person name="Submissions S."/>
        </authorList>
    </citation>
    <scope>NUCLEOTIDE SEQUENCE [LARGE SCALE GENOMIC DNA]</scope>
    <source>
        <strain evidence="6">CGMCC 4.3568</strain>
    </source>
</reference>
<dbReference type="OrthoDB" id="3371691at2"/>
<dbReference type="InterPro" id="IPR052705">
    <property type="entry name" value="Gliding_Motility_GTPase"/>
</dbReference>
<dbReference type="AlphaFoldDB" id="A0A1I1CLN6"/>
<dbReference type="PANTHER" id="PTHR42708:SF1">
    <property type="entry name" value="GLIDING MOTILITY PROTEIN MGLA"/>
    <property type="match status" value="1"/>
</dbReference>
<dbReference type="InterPro" id="IPR004130">
    <property type="entry name" value="Gpn"/>
</dbReference>
<dbReference type="GO" id="GO:0005525">
    <property type="term" value="F:GTP binding"/>
    <property type="evidence" value="ECO:0007669"/>
    <property type="project" value="UniProtKB-KW"/>
</dbReference>
<sequence length="221" mass="23855">MDSSGYRSDDESRSGTDAGLLTISAKIVVAGGFGVGKTTLVGSVSEVPPLNTDAWMTEASENVDDLPPGGGKSTTTVAMDFGRITLHSDLLLYLFGTPGQARFWFLWDDLSRGALGAIVLVDTRRIDESFAAINYFENDSDLPFIVAVNRFDGQLEHDLDEVRDALALAPEIPLITCDARDPASAAEALRTVVEHTMSLAEVSDSGRRTDLPRPRSEYSRA</sequence>
<evidence type="ECO:0000256" key="1">
    <source>
        <dbReference type="ARBA" id="ARBA00005290"/>
    </source>
</evidence>
<dbReference type="EMBL" id="FOKG01000032">
    <property type="protein sequence ID" value="SFB62956.1"/>
    <property type="molecule type" value="Genomic_DNA"/>
</dbReference>
<keyword evidence="2" id="KW-0547">Nucleotide-binding</keyword>
<dbReference type="STRING" id="490629.SAMN05216266_13223"/>
<protein>
    <recommendedName>
        <fullName evidence="7">Signal recognition particle receptor subunit beta, a GTPase</fullName>
    </recommendedName>
</protein>
<name>A0A1I1CLN6_9PSEU</name>
<keyword evidence="6" id="KW-1185">Reference proteome</keyword>
<organism evidence="5 6">
    <name type="scientific">Amycolatopsis marina</name>
    <dbReference type="NCBI Taxonomy" id="490629"/>
    <lineage>
        <taxon>Bacteria</taxon>
        <taxon>Bacillati</taxon>
        <taxon>Actinomycetota</taxon>
        <taxon>Actinomycetes</taxon>
        <taxon>Pseudonocardiales</taxon>
        <taxon>Pseudonocardiaceae</taxon>
        <taxon>Amycolatopsis</taxon>
    </lineage>
</organism>
<gene>
    <name evidence="5" type="ORF">SAMN05216266_13223</name>
</gene>
<dbReference type="CDD" id="cd00882">
    <property type="entry name" value="Ras_like_GTPase"/>
    <property type="match status" value="1"/>
</dbReference>
<keyword evidence="4" id="KW-0342">GTP-binding</keyword>
<evidence type="ECO:0000256" key="3">
    <source>
        <dbReference type="ARBA" id="ARBA00022801"/>
    </source>
</evidence>
<dbReference type="Gene3D" id="3.40.50.300">
    <property type="entry name" value="P-loop containing nucleotide triphosphate hydrolases"/>
    <property type="match status" value="1"/>
</dbReference>
<dbReference type="Pfam" id="PF03029">
    <property type="entry name" value="ATP_bind_1"/>
    <property type="match status" value="1"/>
</dbReference>
<dbReference type="GO" id="GO:0016787">
    <property type="term" value="F:hydrolase activity"/>
    <property type="evidence" value="ECO:0007669"/>
    <property type="project" value="UniProtKB-KW"/>
</dbReference>
<dbReference type="RefSeq" id="WP_091679282.1">
    <property type="nucleotide sequence ID" value="NZ_FOKG01000032.1"/>
</dbReference>
<proteinExistence type="inferred from homology"/>
<evidence type="ECO:0000313" key="6">
    <source>
        <dbReference type="Proteomes" id="UP000243799"/>
    </source>
</evidence>
<dbReference type="PANTHER" id="PTHR42708">
    <property type="entry name" value="ATP/GTP-BINDING PROTEIN-RELATED"/>
    <property type="match status" value="1"/>
</dbReference>
<dbReference type="Proteomes" id="UP000243799">
    <property type="component" value="Unassembled WGS sequence"/>
</dbReference>
<comment type="similarity">
    <text evidence="1">Belongs to the GPN-loop GTPase family.</text>
</comment>
<evidence type="ECO:0000313" key="5">
    <source>
        <dbReference type="EMBL" id="SFB62956.1"/>
    </source>
</evidence>
<dbReference type="SUPFAM" id="SSF52540">
    <property type="entry name" value="P-loop containing nucleoside triphosphate hydrolases"/>
    <property type="match status" value="1"/>
</dbReference>
<dbReference type="InterPro" id="IPR027417">
    <property type="entry name" value="P-loop_NTPase"/>
</dbReference>
<evidence type="ECO:0008006" key="7">
    <source>
        <dbReference type="Google" id="ProtNLM"/>
    </source>
</evidence>
<accession>A0A1I1CLN6</accession>
<evidence type="ECO:0000256" key="2">
    <source>
        <dbReference type="ARBA" id="ARBA00022741"/>
    </source>
</evidence>
<evidence type="ECO:0000256" key="4">
    <source>
        <dbReference type="ARBA" id="ARBA00023134"/>
    </source>
</evidence>
<keyword evidence="3" id="KW-0378">Hydrolase</keyword>